<dbReference type="Gene3D" id="3.20.80.10">
    <property type="entry name" value="Regulatory factor, effector binding domain"/>
    <property type="match status" value="1"/>
</dbReference>
<keyword evidence="3" id="KW-1185">Reference proteome</keyword>
<proteinExistence type="predicted"/>
<dbReference type="EMBL" id="QUQO01000001">
    <property type="protein sequence ID" value="RFB03826.1"/>
    <property type="molecule type" value="Genomic_DNA"/>
</dbReference>
<evidence type="ECO:0000259" key="1">
    <source>
        <dbReference type="SMART" id="SM00871"/>
    </source>
</evidence>
<dbReference type="OrthoDB" id="7860733at2"/>
<dbReference type="SUPFAM" id="SSF55136">
    <property type="entry name" value="Probable bacterial effector-binding domain"/>
    <property type="match status" value="1"/>
</dbReference>
<comment type="caution">
    <text evidence="2">The sequence shown here is derived from an EMBL/GenBank/DDBJ whole genome shotgun (WGS) entry which is preliminary data.</text>
</comment>
<dbReference type="InterPro" id="IPR011256">
    <property type="entry name" value="Reg_factor_effector_dom_sf"/>
</dbReference>
<gene>
    <name evidence="2" type="ORF">DX908_00130</name>
</gene>
<dbReference type="InParanoid" id="A0A371REF1"/>
<name>A0A371REF1_9PROT</name>
<dbReference type="RefSeq" id="WP_116390454.1">
    <property type="nucleotide sequence ID" value="NZ_QUQO01000001.1"/>
</dbReference>
<evidence type="ECO:0000313" key="3">
    <source>
        <dbReference type="Proteomes" id="UP000264589"/>
    </source>
</evidence>
<reference evidence="2 3" key="1">
    <citation type="submission" date="2018-08" db="EMBL/GenBank/DDBJ databases">
        <title>Parvularcula sp. SM1705, isolated from surface water of the South Sea China.</title>
        <authorList>
            <person name="Sun L."/>
        </authorList>
    </citation>
    <scope>NUCLEOTIDE SEQUENCE [LARGE SCALE GENOMIC DNA]</scope>
    <source>
        <strain evidence="2 3">SM1705</strain>
    </source>
</reference>
<dbReference type="Pfam" id="PF06445">
    <property type="entry name" value="GyrI-like"/>
    <property type="match status" value="1"/>
</dbReference>
<feature type="domain" description="AraC effector-binding" evidence="1">
    <location>
        <begin position="1"/>
        <end position="156"/>
    </location>
</feature>
<organism evidence="2 3">
    <name type="scientific">Parvularcula marina</name>
    <dbReference type="NCBI Taxonomy" id="2292771"/>
    <lineage>
        <taxon>Bacteria</taxon>
        <taxon>Pseudomonadati</taxon>
        <taxon>Pseudomonadota</taxon>
        <taxon>Alphaproteobacteria</taxon>
        <taxon>Parvularculales</taxon>
        <taxon>Parvularculaceae</taxon>
        <taxon>Parvularcula</taxon>
    </lineage>
</organism>
<dbReference type="Proteomes" id="UP000264589">
    <property type="component" value="Unassembled WGS sequence"/>
</dbReference>
<dbReference type="AlphaFoldDB" id="A0A371REF1"/>
<sequence length="156" mass="16960">MTFEKKDLPAQHYIYVDREVSMLDGAAIGEAMGSAFGEVFGFVGQAGITPQSMPMSVYMEMPTDGKMKFRGGVMVSEADAAKASGNVKADQLRAGAAMMTTHKGPYASLNVSHKALWDHIETQGLQTAMPVWEIYVDDPTTVDEAECRTEIYRAIG</sequence>
<dbReference type="SMART" id="SM00871">
    <property type="entry name" value="AraC_E_bind"/>
    <property type="match status" value="1"/>
</dbReference>
<dbReference type="InterPro" id="IPR010499">
    <property type="entry name" value="AraC_E-bd"/>
</dbReference>
<evidence type="ECO:0000313" key="2">
    <source>
        <dbReference type="EMBL" id="RFB03826.1"/>
    </source>
</evidence>
<protein>
    <submittedName>
        <fullName evidence="2">AraC family transcriptional regulator</fullName>
    </submittedName>
</protein>
<accession>A0A371REF1</accession>
<dbReference type="InterPro" id="IPR029442">
    <property type="entry name" value="GyrI-like"/>
</dbReference>